<reference evidence="1" key="1">
    <citation type="submission" date="2020-10" db="EMBL/GenBank/DDBJ databases">
        <title>Taxonomic study of unclassified bacteria belonging to the class Ktedonobacteria.</title>
        <authorList>
            <person name="Yabe S."/>
            <person name="Wang C.M."/>
            <person name="Zheng Y."/>
            <person name="Sakai Y."/>
            <person name="Cavaletti L."/>
            <person name="Monciardini P."/>
            <person name="Donadio S."/>
        </authorList>
    </citation>
    <scope>NUCLEOTIDE SEQUENCE</scope>
    <source>
        <strain evidence="1">ID150040</strain>
    </source>
</reference>
<organism evidence="1 2">
    <name type="scientific">Reticulibacter mediterranei</name>
    <dbReference type="NCBI Taxonomy" id="2778369"/>
    <lineage>
        <taxon>Bacteria</taxon>
        <taxon>Bacillati</taxon>
        <taxon>Chloroflexota</taxon>
        <taxon>Ktedonobacteria</taxon>
        <taxon>Ktedonobacterales</taxon>
        <taxon>Reticulibacteraceae</taxon>
        <taxon>Reticulibacter</taxon>
    </lineage>
</organism>
<evidence type="ECO:0008006" key="3">
    <source>
        <dbReference type="Google" id="ProtNLM"/>
    </source>
</evidence>
<dbReference type="Proteomes" id="UP000597444">
    <property type="component" value="Unassembled WGS sequence"/>
</dbReference>
<keyword evidence="2" id="KW-1185">Reference proteome</keyword>
<evidence type="ECO:0000313" key="2">
    <source>
        <dbReference type="Proteomes" id="UP000597444"/>
    </source>
</evidence>
<protein>
    <recommendedName>
        <fullName evidence="3">IrrE N-terminal-like domain-containing protein</fullName>
    </recommendedName>
</protein>
<sequence length="220" mass="26590">MRIHNQDKRYVLDIPAFEVFLREQGLSEQEILQLIIHVRIVHPKDPLTYGTFTKPSTIYVYTHGEGLKEVNDTLLHETCHYWQEHQERIRLAQRQREYEQMRKGRKKDDFYFTYICWGDTTKRETGIDYWNRPSEVHARAFAKQHAHQLMVSYQQLYALHVPRSRLHPSQVDRLKAQSKRLIWTEDERHLCFPHLTLKEAQFLIRLLEAFGLRFYIPSEK</sequence>
<comment type="caution">
    <text evidence="1">The sequence shown here is derived from an EMBL/GenBank/DDBJ whole genome shotgun (WGS) entry which is preliminary data.</text>
</comment>
<dbReference type="AlphaFoldDB" id="A0A8J3J1X8"/>
<dbReference type="RefSeq" id="WP_220211432.1">
    <property type="nucleotide sequence ID" value="NZ_BNJK01000003.1"/>
</dbReference>
<evidence type="ECO:0000313" key="1">
    <source>
        <dbReference type="EMBL" id="GHP00858.1"/>
    </source>
</evidence>
<gene>
    <name evidence="1" type="ORF">KSF_109050</name>
</gene>
<proteinExistence type="predicted"/>
<accession>A0A8J3J1X8</accession>
<dbReference type="EMBL" id="BNJK01000003">
    <property type="protein sequence ID" value="GHP00858.1"/>
    <property type="molecule type" value="Genomic_DNA"/>
</dbReference>
<name>A0A8J3J1X8_9CHLR</name>